<dbReference type="CDD" id="cd06291">
    <property type="entry name" value="PBP1_Qymf-like"/>
    <property type="match status" value="1"/>
</dbReference>
<dbReference type="KEGG" id="erx:ATZ35_07070"/>
<evidence type="ECO:0000256" key="3">
    <source>
        <dbReference type="ARBA" id="ARBA00023125"/>
    </source>
</evidence>
<evidence type="ECO:0000313" key="6">
    <source>
        <dbReference type="EMBL" id="ALS36927.1"/>
    </source>
</evidence>
<keyword evidence="1" id="KW-0678">Repressor</keyword>
<dbReference type="Gene3D" id="3.40.50.2300">
    <property type="match status" value="2"/>
</dbReference>
<dbReference type="Pfam" id="PF13377">
    <property type="entry name" value="Peripla_BP_3"/>
    <property type="match status" value="1"/>
</dbReference>
<dbReference type="InterPro" id="IPR000843">
    <property type="entry name" value="HTH_LacI"/>
</dbReference>
<sequence>MVVKLTDVAKKAGVSPTTVSRVINNYGSLSQKTIDKVNLAMKELNYQPNSLARSLQGKNTQLIGLIFPTVANPFFGELVERIEGKLFDLGYRVILCDSANNKEKERHYINMLAANKVDGIIAGAHNLGITEYEDIELPIVSFDRYLADNIPIIGSDNFQGGYLATETLFVRGARKIAILTGSQESNSPTNFRLNGYLSFLEKHELEPKIFQIQTTARSTTLKNLEIKHILETEEIDSLFCTDDLTAILAYNQCQQLKINVPEQIKIIGYDGTKFIQNYFPQLSTIAQPMADYADILVDLLLQRIQNPEKKLEKNYLLPVKLIQGQTT</sequence>
<feature type="domain" description="HTH lacI-type" evidence="5">
    <location>
        <begin position="3"/>
        <end position="57"/>
    </location>
</feature>
<protein>
    <submittedName>
        <fullName evidence="6">LacI family transcriptional regulator</fullName>
    </submittedName>
</protein>
<organism evidence="6 7">
    <name type="scientific">Enterococcus rotai</name>
    <dbReference type="NCBI Taxonomy" id="118060"/>
    <lineage>
        <taxon>Bacteria</taxon>
        <taxon>Bacillati</taxon>
        <taxon>Bacillota</taxon>
        <taxon>Bacilli</taxon>
        <taxon>Lactobacillales</taxon>
        <taxon>Enterococcaceae</taxon>
        <taxon>Enterococcus</taxon>
    </lineage>
</organism>
<dbReference type="PANTHER" id="PTHR30146">
    <property type="entry name" value="LACI-RELATED TRANSCRIPTIONAL REPRESSOR"/>
    <property type="match status" value="1"/>
</dbReference>
<evidence type="ECO:0000313" key="7">
    <source>
        <dbReference type="Proteomes" id="UP000067523"/>
    </source>
</evidence>
<dbReference type="EMBL" id="CP013655">
    <property type="protein sequence ID" value="ALS36927.1"/>
    <property type="molecule type" value="Genomic_DNA"/>
</dbReference>
<keyword evidence="7" id="KW-1185">Reference proteome</keyword>
<dbReference type="InterPro" id="IPR010982">
    <property type="entry name" value="Lambda_DNA-bd_dom_sf"/>
</dbReference>
<dbReference type="PANTHER" id="PTHR30146:SF95">
    <property type="entry name" value="RIBOSE OPERON REPRESSOR"/>
    <property type="match status" value="1"/>
</dbReference>
<dbReference type="PRINTS" id="PR00036">
    <property type="entry name" value="HTHLACI"/>
</dbReference>
<dbReference type="GO" id="GO:0000976">
    <property type="term" value="F:transcription cis-regulatory region binding"/>
    <property type="evidence" value="ECO:0007669"/>
    <property type="project" value="TreeGrafter"/>
</dbReference>
<dbReference type="Pfam" id="PF00356">
    <property type="entry name" value="LacI"/>
    <property type="match status" value="1"/>
</dbReference>
<dbReference type="SUPFAM" id="SSF47413">
    <property type="entry name" value="lambda repressor-like DNA-binding domains"/>
    <property type="match status" value="1"/>
</dbReference>
<keyword evidence="2" id="KW-0805">Transcription regulation</keyword>
<evidence type="ECO:0000256" key="2">
    <source>
        <dbReference type="ARBA" id="ARBA00023015"/>
    </source>
</evidence>
<dbReference type="InterPro" id="IPR046335">
    <property type="entry name" value="LacI/GalR-like_sensor"/>
</dbReference>
<dbReference type="GO" id="GO:0003700">
    <property type="term" value="F:DNA-binding transcription factor activity"/>
    <property type="evidence" value="ECO:0007669"/>
    <property type="project" value="TreeGrafter"/>
</dbReference>
<evidence type="ECO:0000256" key="4">
    <source>
        <dbReference type="ARBA" id="ARBA00023163"/>
    </source>
</evidence>
<accession>A0A0U2VRC3</accession>
<dbReference type="Proteomes" id="UP000067523">
    <property type="component" value="Chromosome"/>
</dbReference>
<dbReference type="CDD" id="cd01392">
    <property type="entry name" value="HTH_LacI"/>
    <property type="match status" value="1"/>
</dbReference>
<proteinExistence type="predicted"/>
<gene>
    <name evidence="6" type="ORF">ATZ35_07070</name>
</gene>
<evidence type="ECO:0000259" key="5">
    <source>
        <dbReference type="PROSITE" id="PS50932"/>
    </source>
</evidence>
<name>A0A0U2VRC3_9ENTE</name>
<evidence type="ECO:0000256" key="1">
    <source>
        <dbReference type="ARBA" id="ARBA00022491"/>
    </source>
</evidence>
<dbReference type="InterPro" id="IPR028082">
    <property type="entry name" value="Peripla_BP_I"/>
</dbReference>
<dbReference type="STRING" id="118060.ATZ35_07070"/>
<keyword evidence="4" id="KW-0804">Transcription</keyword>
<dbReference type="PROSITE" id="PS50932">
    <property type="entry name" value="HTH_LACI_2"/>
    <property type="match status" value="1"/>
</dbReference>
<dbReference type="RefSeq" id="WP_010762417.1">
    <property type="nucleotide sequence ID" value="NZ_CP013655.1"/>
</dbReference>
<dbReference type="PROSITE" id="PS00356">
    <property type="entry name" value="HTH_LACI_1"/>
    <property type="match status" value="1"/>
</dbReference>
<dbReference type="SMART" id="SM00354">
    <property type="entry name" value="HTH_LACI"/>
    <property type="match status" value="1"/>
</dbReference>
<dbReference type="Gene3D" id="1.10.260.40">
    <property type="entry name" value="lambda repressor-like DNA-binding domains"/>
    <property type="match status" value="1"/>
</dbReference>
<dbReference type="AlphaFoldDB" id="A0A0U2VRC3"/>
<reference evidence="7" key="1">
    <citation type="submission" date="2015-12" db="EMBL/GenBank/DDBJ databases">
        <authorList>
            <person name="Lauer A."/>
            <person name="Humrighouse B."/>
            <person name="Loparev V."/>
            <person name="Shewmaker P.L."/>
            <person name="Whitney A.M."/>
            <person name="McLaughlin R.W."/>
        </authorList>
    </citation>
    <scope>NUCLEOTIDE SEQUENCE [LARGE SCALE GENOMIC DNA]</scope>
    <source>
        <strain evidence="7">LMG 26678</strain>
    </source>
</reference>
<dbReference type="SUPFAM" id="SSF53822">
    <property type="entry name" value="Periplasmic binding protein-like I"/>
    <property type="match status" value="1"/>
</dbReference>
<keyword evidence="3" id="KW-0238">DNA-binding</keyword>